<name>A0A2P2IQL2_RHIMU</name>
<dbReference type="AlphaFoldDB" id="A0A2P2IQL2"/>
<reference evidence="1" key="1">
    <citation type="submission" date="2018-02" db="EMBL/GenBank/DDBJ databases">
        <title>Rhizophora mucronata_Transcriptome.</title>
        <authorList>
            <person name="Meera S.P."/>
            <person name="Sreeshan A."/>
            <person name="Augustine A."/>
        </authorList>
    </citation>
    <scope>NUCLEOTIDE SEQUENCE</scope>
    <source>
        <tissue evidence="1">Leaf</tissue>
    </source>
</reference>
<organism evidence="1">
    <name type="scientific">Rhizophora mucronata</name>
    <name type="common">Asiatic mangrove</name>
    <dbReference type="NCBI Taxonomy" id="61149"/>
    <lineage>
        <taxon>Eukaryota</taxon>
        <taxon>Viridiplantae</taxon>
        <taxon>Streptophyta</taxon>
        <taxon>Embryophyta</taxon>
        <taxon>Tracheophyta</taxon>
        <taxon>Spermatophyta</taxon>
        <taxon>Magnoliopsida</taxon>
        <taxon>eudicotyledons</taxon>
        <taxon>Gunneridae</taxon>
        <taxon>Pentapetalae</taxon>
        <taxon>rosids</taxon>
        <taxon>fabids</taxon>
        <taxon>Malpighiales</taxon>
        <taxon>Rhizophoraceae</taxon>
        <taxon>Rhizophora</taxon>
    </lineage>
</organism>
<dbReference type="EMBL" id="GGEC01002997">
    <property type="protein sequence ID" value="MBW83480.1"/>
    <property type="molecule type" value="Transcribed_RNA"/>
</dbReference>
<sequence>MFRANCFSTYSQLLIFDILLMEKAKKGWMKQLKIDLFFIRGFCRKKEAPELVQEAVF</sequence>
<protein>
    <submittedName>
        <fullName evidence="1">Uncharacterized protein</fullName>
    </submittedName>
</protein>
<accession>A0A2P2IQL2</accession>
<evidence type="ECO:0000313" key="1">
    <source>
        <dbReference type="EMBL" id="MBW83480.1"/>
    </source>
</evidence>
<proteinExistence type="predicted"/>